<reference evidence="4" key="1">
    <citation type="submission" date="2019-10" db="EMBL/GenBank/DDBJ databases">
        <title>Description of Paenibacillus glebae sp. nov.</title>
        <authorList>
            <person name="Carlier A."/>
            <person name="Qi S."/>
        </authorList>
    </citation>
    <scope>NUCLEOTIDE SEQUENCE</scope>
    <source>
        <strain evidence="4">LMG 31456</strain>
    </source>
</reference>
<dbReference type="GO" id="GO:0006465">
    <property type="term" value="P:signal peptide processing"/>
    <property type="evidence" value="ECO:0007669"/>
    <property type="project" value="TreeGrafter"/>
</dbReference>
<evidence type="ECO:0000256" key="2">
    <source>
        <dbReference type="SAM" id="Phobius"/>
    </source>
</evidence>
<evidence type="ECO:0000313" key="5">
    <source>
        <dbReference type="Proteomes" id="UP000641588"/>
    </source>
</evidence>
<feature type="transmembrane region" description="Helical" evidence="2">
    <location>
        <begin position="55"/>
        <end position="76"/>
    </location>
</feature>
<comment type="caution">
    <text evidence="4">The sequence shown here is derived from an EMBL/GenBank/DDBJ whole genome shotgun (WGS) entry which is preliminary data.</text>
</comment>
<dbReference type="InterPro" id="IPR000045">
    <property type="entry name" value="Prepilin_IV_endopep_pep"/>
</dbReference>
<feature type="transmembrane region" description="Helical" evidence="2">
    <location>
        <begin position="6"/>
        <end position="23"/>
    </location>
</feature>
<dbReference type="Pfam" id="PF01478">
    <property type="entry name" value="Peptidase_A24"/>
    <property type="match status" value="1"/>
</dbReference>
<keyword evidence="2" id="KW-0472">Membrane</keyword>
<proteinExistence type="inferred from homology"/>
<dbReference type="GO" id="GO:0005886">
    <property type="term" value="C:plasma membrane"/>
    <property type="evidence" value="ECO:0007669"/>
    <property type="project" value="TreeGrafter"/>
</dbReference>
<organism evidence="4 5">
    <name type="scientific">Paenibacillus foliorum</name>
    <dbReference type="NCBI Taxonomy" id="2654974"/>
    <lineage>
        <taxon>Bacteria</taxon>
        <taxon>Bacillati</taxon>
        <taxon>Bacillota</taxon>
        <taxon>Bacilli</taxon>
        <taxon>Bacillales</taxon>
        <taxon>Paenibacillaceae</taxon>
        <taxon>Paenibacillus</taxon>
    </lineage>
</organism>
<accession>A0A972GP02</accession>
<feature type="transmembrane region" description="Helical" evidence="2">
    <location>
        <begin position="30"/>
        <end position="49"/>
    </location>
</feature>
<protein>
    <submittedName>
        <fullName evidence="4">Prepilin peptidase</fullName>
    </submittedName>
</protein>
<gene>
    <name evidence="4" type="ORF">GC093_11165</name>
</gene>
<comment type="similarity">
    <text evidence="1">Belongs to the peptidase A24 family.</text>
</comment>
<sequence>MGRGRLMIAAVLSGGLIVIAFATDIIKQKIPNRITAAGLIIGILLHIAAEGYSGASFALMGAVLGFIPLWLLYWIHAVGAGDVKLFAALGALTGAEFVLQSIMYSIVYAACISCLILLWRWEWKSRGILIARMLLLFFIWKDTKQLKDFGKSAQNLRFPFMWAVLPAAATAAYLQIS</sequence>
<evidence type="ECO:0000256" key="1">
    <source>
        <dbReference type="ARBA" id="ARBA00005801"/>
    </source>
</evidence>
<dbReference type="PANTHER" id="PTHR30487:SF0">
    <property type="entry name" value="PREPILIN LEADER PEPTIDASE_N-METHYLTRANSFERASE-RELATED"/>
    <property type="match status" value="1"/>
</dbReference>
<evidence type="ECO:0000259" key="3">
    <source>
        <dbReference type="Pfam" id="PF01478"/>
    </source>
</evidence>
<dbReference type="InterPro" id="IPR050882">
    <property type="entry name" value="Prepilin_peptidase/N-MTase"/>
</dbReference>
<dbReference type="Proteomes" id="UP000641588">
    <property type="component" value="Unassembled WGS sequence"/>
</dbReference>
<keyword evidence="2" id="KW-0812">Transmembrane</keyword>
<dbReference type="AlphaFoldDB" id="A0A972GP02"/>
<keyword evidence="5" id="KW-1185">Reference proteome</keyword>
<dbReference type="PANTHER" id="PTHR30487">
    <property type="entry name" value="TYPE 4 PREPILIN-LIKE PROTEINS LEADER PEPTIDE-PROCESSING ENZYME"/>
    <property type="match status" value="1"/>
</dbReference>
<name>A0A972GP02_9BACL</name>
<dbReference type="Gene3D" id="1.20.120.1220">
    <property type="match status" value="1"/>
</dbReference>
<keyword evidence="2" id="KW-1133">Transmembrane helix</keyword>
<dbReference type="EMBL" id="WHOD01000050">
    <property type="protein sequence ID" value="NOU93778.1"/>
    <property type="molecule type" value="Genomic_DNA"/>
</dbReference>
<feature type="domain" description="Prepilin type IV endopeptidase peptidase" evidence="3">
    <location>
        <begin position="16"/>
        <end position="113"/>
    </location>
</feature>
<evidence type="ECO:0000313" key="4">
    <source>
        <dbReference type="EMBL" id="NOU93778.1"/>
    </source>
</evidence>
<dbReference type="GO" id="GO:0004190">
    <property type="term" value="F:aspartic-type endopeptidase activity"/>
    <property type="evidence" value="ECO:0007669"/>
    <property type="project" value="InterPro"/>
</dbReference>
<feature type="transmembrane region" description="Helical" evidence="2">
    <location>
        <begin position="97"/>
        <end position="119"/>
    </location>
</feature>